<feature type="domain" description="DNA2/NAM7 helicase helicase" evidence="6">
    <location>
        <begin position="2"/>
        <end position="31"/>
    </location>
</feature>
<dbReference type="PANTHER" id="PTHR43788:SF8">
    <property type="entry name" value="DNA-BINDING PROTEIN SMUBP-2"/>
    <property type="match status" value="1"/>
</dbReference>
<sequence length="311" mass="34213">MNEPATLGAISCADKFILVGDHKQLPPLVNSAIAENGGYGVSVLKRLADSHPNAIAQLTMQYRMNEAICQISSEATYGGLLKCGNDNVKLQLLQLPAYPTLLPTPVNVNQPCFVWLHSVVDPQRPVIFVDTDNIRTGLPPYSNPSDSTAQDNKFEALEGRAGGSIVNRTEATLVRYIVKALHLCGHELSDIGVISPFRAQIRVLEESSTIMSLKKGGLELSTIDKYQGRDKSTIVISLVRSNERNSVGRLLQDERRLNVALTRAKKKVIVLGSFKTLKNGSAHLQPILNRMNMRNQRFLLPDNAVECYSIP</sequence>
<evidence type="ECO:0000259" key="7">
    <source>
        <dbReference type="Pfam" id="PF13087"/>
    </source>
</evidence>
<dbReference type="AlphaFoldDB" id="A0A1E7F552"/>
<proteinExistence type="inferred from homology"/>
<gene>
    <name evidence="8" type="ORF">FRACYDRAFT_188759</name>
</gene>
<dbReference type="InterPro" id="IPR041677">
    <property type="entry name" value="DNA2/NAM7_AAA_11"/>
</dbReference>
<evidence type="ECO:0000256" key="1">
    <source>
        <dbReference type="ARBA" id="ARBA00007913"/>
    </source>
</evidence>
<dbReference type="GO" id="GO:0016787">
    <property type="term" value="F:hydrolase activity"/>
    <property type="evidence" value="ECO:0007669"/>
    <property type="project" value="UniProtKB-KW"/>
</dbReference>
<accession>A0A1E7F552</accession>
<dbReference type="GO" id="GO:0005524">
    <property type="term" value="F:ATP binding"/>
    <property type="evidence" value="ECO:0007669"/>
    <property type="project" value="UniProtKB-KW"/>
</dbReference>
<dbReference type="CDD" id="cd18808">
    <property type="entry name" value="SF1_C_Upf1"/>
    <property type="match status" value="1"/>
</dbReference>
<dbReference type="InterPro" id="IPR050534">
    <property type="entry name" value="Coronavir_polyprotein_1ab"/>
</dbReference>
<dbReference type="InterPro" id="IPR027417">
    <property type="entry name" value="P-loop_NTPase"/>
</dbReference>
<dbReference type="Gene3D" id="3.40.50.300">
    <property type="entry name" value="P-loop containing nucleotide triphosphate hydrolases"/>
    <property type="match status" value="2"/>
</dbReference>
<evidence type="ECO:0000256" key="2">
    <source>
        <dbReference type="ARBA" id="ARBA00022741"/>
    </source>
</evidence>
<dbReference type="KEGG" id="fcy:FRACYDRAFT_188759"/>
<dbReference type="PANTHER" id="PTHR43788">
    <property type="entry name" value="DNA2/NAM7 HELICASE FAMILY MEMBER"/>
    <property type="match status" value="1"/>
</dbReference>
<dbReference type="InterPro" id="IPR041679">
    <property type="entry name" value="DNA2/NAM7-like_C"/>
</dbReference>
<evidence type="ECO:0000256" key="4">
    <source>
        <dbReference type="ARBA" id="ARBA00022806"/>
    </source>
</evidence>
<dbReference type="Pfam" id="PF13086">
    <property type="entry name" value="AAA_11"/>
    <property type="match status" value="1"/>
</dbReference>
<evidence type="ECO:0000313" key="9">
    <source>
        <dbReference type="Proteomes" id="UP000095751"/>
    </source>
</evidence>
<keyword evidence="5" id="KW-0067">ATP-binding</keyword>
<dbReference type="InterPro" id="IPR047187">
    <property type="entry name" value="SF1_C_Upf1"/>
</dbReference>
<keyword evidence="3" id="KW-0378">Hydrolase</keyword>
<evidence type="ECO:0000256" key="5">
    <source>
        <dbReference type="ARBA" id="ARBA00022840"/>
    </source>
</evidence>
<dbReference type="SUPFAM" id="SSF52540">
    <property type="entry name" value="P-loop containing nucleoside triphosphate hydrolases"/>
    <property type="match status" value="1"/>
</dbReference>
<keyword evidence="4" id="KW-0347">Helicase</keyword>
<comment type="similarity">
    <text evidence="1">Belongs to the DNA2/NAM7 helicase family.</text>
</comment>
<dbReference type="EMBL" id="KV784361">
    <property type="protein sequence ID" value="OEU13318.1"/>
    <property type="molecule type" value="Genomic_DNA"/>
</dbReference>
<feature type="domain" description="DNA2/NAM7 helicase-like C-terminal" evidence="7">
    <location>
        <begin position="39"/>
        <end position="273"/>
    </location>
</feature>
<protein>
    <submittedName>
        <fullName evidence="8">Uncharacterized protein</fullName>
    </submittedName>
</protein>
<name>A0A1E7F552_9STRA</name>
<evidence type="ECO:0000259" key="6">
    <source>
        <dbReference type="Pfam" id="PF13086"/>
    </source>
</evidence>
<dbReference type="Pfam" id="PF13087">
    <property type="entry name" value="AAA_12"/>
    <property type="match status" value="1"/>
</dbReference>
<keyword evidence="2" id="KW-0547">Nucleotide-binding</keyword>
<dbReference type="InParanoid" id="A0A1E7F552"/>
<organism evidence="8 9">
    <name type="scientific">Fragilariopsis cylindrus CCMP1102</name>
    <dbReference type="NCBI Taxonomy" id="635003"/>
    <lineage>
        <taxon>Eukaryota</taxon>
        <taxon>Sar</taxon>
        <taxon>Stramenopiles</taxon>
        <taxon>Ochrophyta</taxon>
        <taxon>Bacillariophyta</taxon>
        <taxon>Bacillariophyceae</taxon>
        <taxon>Bacillariophycidae</taxon>
        <taxon>Bacillariales</taxon>
        <taxon>Bacillariaceae</taxon>
        <taxon>Fragilariopsis</taxon>
    </lineage>
</organism>
<dbReference type="GO" id="GO:0043139">
    <property type="term" value="F:5'-3' DNA helicase activity"/>
    <property type="evidence" value="ECO:0007669"/>
    <property type="project" value="TreeGrafter"/>
</dbReference>
<evidence type="ECO:0000256" key="3">
    <source>
        <dbReference type="ARBA" id="ARBA00022801"/>
    </source>
</evidence>
<reference evidence="8 9" key="1">
    <citation type="submission" date="2016-09" db="EMBL/GenBank/DDBJ databases">
        <title>Extensive genetic diversity and differential bi-allelic expression allows diatom success in the polar Southern Ocean.</title>
        <authorList>
            <consortium name="DOE Joint Genome Institute"/>
            <person name="Mock T."/>
            <person name="Otillar R.P."/>
            <person name="Strauss J."/>
            <person name="Dupont C."/>
            <person name="Frickenhaus S."/>
            <person name="Maumus F."/>
            <person name="Mcmullan M."/>
            <person name="Sanges R."/>
            <person name="Schmutz J."/>
            <person name="Toseland A."/>
            <person name="Valas R."/>
            <person name="Veluchamy A."/>
            <person name="Ward B.J."/>
            <person name="Allen A."/>
            <person name="Barry K."/>
            <person name="Falciatore A."/>
            <person name="Ferrante M."/>
            <person name="Fortunato A.E."/>
            <person name="Gloeckner G."/>
            <person name="Gruber A."/>
            <person name="Hipkin R."/>
            <person name="Janech M."/>
            <person name="Kroth P."/>
            <person name="Leese F."/>
            <person name="Lindquist E."/>
            <person name="Lyon B.R."/>
            <person name="Martin J."/>
            <person name="Mayer C."/>
            <person name="Parker M."/>
            <person name="Quesneville H."/>
            <person name="Raymond J."/>
            <person name="Uhlig C."/>
            <person name="Valentin K.U."/>
            <person name="Worden A.Z."/>
            <person name="Armbrust E.V."/>
            <person name="Bowler C."/>
            <person name="Green B."/>
            <person name="Moulton V."/>
            <person name="Van Oosterhout C."/>
            <person name="Grigoriev I."/>
        </authorList>
    </citation>
    <scope>NUCLEOTIDE SEQUENCE [LARGE SCALE GENOMIC DNA]</scope>
    <source>
        <strain evidence="8 9">CCMP1102</strain>
    </source>
</reference>
<dbReference type="OrthoDB" id="306218at2759"/>
<evidence type="ECO:0000313" key="8">
    <source>
        <dbReference type="EMBL" id="OEU13318.1"/>
    </source>
</evidence>
<dbReference type="Proteomes" id="UP000095751">
    <property type="component" value="Unassembled WGS sequence"/>
</dbReference>
<keyword evidence="9" id="KW-1185">Reference proteome</keyword>